<sequence>MYSLIGRGEDKAYMVFRISDEPKLIKLLSAHGISAVTQEELGIR</sequence>
<dbReference type="AlphaFoldDB" id="A0A645BGM9"/>
<proteinExistence type="predicted"/>
<reference evidence="1" key="1">
    <citation type="submission" date="2019-08" db="EMBL/GenBank/DDBJ databases">
        <authorList>
            <person name="Kucharzyk K."/>
            <person name="Murdoch R.W."/>
            <person name="Higgins S."/>
            <person name="Loffler F."/>
        </authorList>
    </citation>
    <scope>NUCLEOTIDE SEQUENCE</scope>
</reference>
<evidence type="ECO:0000313" key="1">
    <source>
        <dbReference type="EMBL" id="MPM64619.1"/>
    </source>
</evidence>
<dbReference type="EMBL" id="VSSQ01020056">
    <property type="protein sequence ID" value="MPM64619.1"/>
    <property type="molecule type" value="Genomic_DNA"/>
</dbReference>
<name>A0A645BGM9_9ZZZZ</name>
<protein>
    <submittedName>
        <fullName evidence="1">Uncharacterized protein</fullName>
    </submittedName>
</protein>
<accession>A0A645BGM9</accession>
<gene>
    <name evidence="1" type="ORF">SDC9_111506</name>
</gene>
<organism evidence="1">
    <name type="scientific">bioreactor metagenome</name>
    <dbReference type="NCBI Taxonomy" id="1076179"/>
    <lineage>
        <taxon>unclassified sequences</taxon>
        <taxon>metagenomes</taxon>
        <taxon>ecological metagenomes</taxon>
    </lineage>
</organism>
<comment type="caution">
    <text evidence="1">The sequence shown here is derived from an EMBL/GenBank/DDBJ whole genome shotgun (WGS) entry which is preliminary data.</text>
</comment>